<evidence type="ECO:0000313" key="3">
    <source>
        <dbReference type="Proteomes" id="UP000544090"/>
    </source>
</evidence>
<protein>
    <submittedName>
        <fullName evidence="2">DNA-binding protein</fullName>
    </submittedName>
</protein>
<name>A0A7X6K5D1_9MICC</name>
<dbReference type="Gene3D" id="1.10.8.50">
    <property type="match status" value="1"/>
</dbReference>
<evidence type="ECO:0000313" key="2">
    <source>
        <dbReference type="EMBL" id="NKX54054.1"/>
    </source>
</evidence>
<evidence type="ECO:0000259" key="1">
    <source>
        <dbReference type="Pfam" id="PF22525"/>
    </source>
</evidence>
<reference evidence="2 3" key="1">
    <citation type="submission" date="2020-04" db="EMBL/GenBank/DDBJ databases">
        <title>Arthrobacter sp. nov.</title>
        <authorList>
            <person name="Liu S."/>
        </authorList>
    </citation>
    <scope>NUCLEOTIDE SEQUENCE [LARGE SCALE GENOMIC DNA]</scope>
    <source>
        <strain evidence="2 3">E918</strain>
    </source>
</reference>
<feature type="domain" description="Integration host factor-like helix-two turn-helix" evidence="1">
    <location>
        <begin position="32"/>
        <end position="100"/>
    </location>
</feature>
<sequence length="108" mass="11567">MTLRPLTDGERTAARLKATAARAERADVKAKLKSGQATVAQVIDAGRTVEAIGRLRVAELLESLPGVGKVRAARIMDTVGIARTRRVRGLGIHQRKALLDLLERGSSS</sequence>
<dbReference type="InterPro" id="IPR010979">
    <property type="entry name" value="Ribosomal_uS13-like_H2TH"/>
</dbReference>
<dbReference type="SUPFAM" id="SSF46946">
    <property type="entry name" value="S13-like H2TH domain"/>
    <property type="match status" value="1"/>
</dbReference>
<dbReference type="NCBIfam" id="NF041260">
    <property type="entry name" value="actino_IHF"/>
    <property type="match status" value="1"/>
</dbReference>
<keyword evidence="3" id="KW-1185">Reference proteome</keyword>
<gene>
    <name evidence="2" type="ORF">HGG74_05750</name>
</gene>
<proteinExistence type="predicted"/>
<dbReference type="Pfam" id="PF22525">
    <property type="entry name" value="H2TH_5"/>
    <property type="match status" value="1"/>
</dbReference>
<dbReference type="Proteomes" id="UP000544090">
    <property type="component" value="Unassembled WGS sequence"/>
</dbReference>
<keyword evidence="2" id="KW-0238">DNA-binding</keyword>
<organism evidence="2 3">
    <name type="scientific">Arthrobacter mobilis</name>
    <dbReference type="NCBI Taxonomy" id="2724944"/>
    <lineage>
        <taxon>Bacteria</taxon>
        <taxon>Bacillati</taxon>
        <taxon>Actinomycetota</taxon>
        <taxon>Actinomycetes</taxon>
        <taxon>Micrococcales</taxon>
        <taxon>Micrococcaceae</taxon>
        <taxon>Arthrobacter</taxon>
    </lineage>
</organism>
<dbReference type="InterPro" id="IPR055201">
    <property type="entry name" value="IHF-like_H2TH"/>
</dbReference>
<accession>A0A7X6K5D1</accession>
<dbReference type="GO" id="GO:0003677">
    <property type="term" value="F:DNA binding"/>
    <property type="evidence" value="ECO:0007669"/>
    <property type="project" value="UniProtKB-KW"/>
</dbReference>
<dbReference type="EMBL" id="JAAZSQ010000003">
    <property type="protein sequence ID" value="NKX54054.1"/>
    <property type="molecule type" value="Genomic_DNA"/>
</dbReference>
<dbReference type="AlphaFoldDB" id="A0A7X6K5D1"/>
<dbReference type="InterPro" id="IPR047806">
    <property type="entry name" value="IHF_actinobact"/>
</dbReference>
<comment type="caution">
    <text evidence="2">The sequence shown here is derived from an EMBL/GenBank/DDBJ whole genome shotgun (WGS) entry which is preliminary data.</text>
</comment>
<dbReference type="RefSeq" id="WP_168485381.1">
    <property type="nucleotide sequence ID" value="NZ_JAAZSQ010000003.1"/>
</dbReference>